<organism evidence="2 3">
    <name type="scientific">Panagrolaimus davidi</name>
    <dbReference type="NCBI Taxonomy" id="227884"/>
    <lineage>
        <taxon>Eukaryota</taxon>
        <taxon>Metazoa</taxon>
        <taxon>Ecdysozoa</taxon>
        <taxon>Nematoda</taxon>
        <taxon>Chromadorea</taxon>
        <taxon>Rhabditida</taxon>
        <taxon>Tylenchina</taxon>
        <taxon>Panagrolaimomorpha</taxon>
        <taxon>Panagrolaimoidea</taxon>
        <taxon>Panagrolaimidae</taxon>
        <taxon>Panagrolaimus</taxon>
    </lineage>
</organism>
<reference evidence="3" key="1">
    <citation type="submission" date="2022-11" db="UniProtKB">
        <authorList>
            <consortium name="WormBaseParasite"/>
        </authorList>
    </citation>
    <scope>IDENTIFICATION</scope>
</reference>
<keyword evidence="2" id="KW-1185">Reference proteome</keyword>
<dbReference type="Proteomes" id="UP000887578">
    <property type="component" value="Unplaced"/>
</dbReference>
<feature type="compositionally biased region" description="Low complexity" evidence="1">
    <location>
        <begin position="1"/>
        <end position="14"/>
    </location>
</feature>
<dbReference type="WBParaSite" id="PDA_v2.g23803.t1">
    <property type="protein sequence ID" value="PDA_v2.g23803.t1"/>
    <property type="gene ID" value="PDA_v2.g23803"/>
</dbReference>
<protein>
    <submittedName>
        <fullName evidence="3">Uncharacterized protein</fullName>
    </submittedName>
</protein>
<evidence type="ECO:0000313" key="2">
    <source>
        <dbReference type="Proteomes" id="UP000887578"/>
    </source>
</evidence>
<dbReference type="AlphaFoldDB" id="A0A914PY93"/>
<name>A0A914PY93_9BILA</name>
<sequence length="321" mass="37602">MDISESESPAASSSILKRKRSASGDSSDVIPAKRLRFIAPNRRYDFDFPDSVIYYVAKNPTSAKLYKKLVEACRYFFWKNPILLIDYLIYKNNEMKADFSEYEHDICLKNVPYKFWVSGDCCIGFDANSSFKKDLVSSFLPRIYRSEIQDLTLQHQKLTTDEFLFVAAKTGRVCFSDLTVVNRDGKEIAFEKLVELIPEVYSLEYWFKNNDKTITANTVKDILKLPHRHIFGTWIFRLFNVPEAFDIETFFAYVKKSKGMFQLEFADALSDDYRSRLEAIIDELIEAENFDYTPPFIYYPGMDDEKCRMLSEVCLENDWWP</sequence>
<proteinExistence type="predicted"/>
<evidence type="ECO:0000256" key="1">
    <source>
        <dbReference type="SAM" id="MobiDB-lite"/>
    </source>
</evidence>
<feature type="region of interest" description="Disordered" evidence="1">
    <location>
        <begin position="1"/>
        <end position="27"/>
    </location>
</feature>
<evidence type="ECO:0000313" key="3">
    <source>
        <dbReference type="WBParaSite" id="PDA_v2.g23803.t1"/>
    </source>
</evidence>
<accession>A0A914PY93</accession>